<comment type="caution">
    <text evidence="1">The sequence shown here is derived from an EMBL/GenBank/DDBJ whole genome shotgun (WGS) entry which is preliminary data.</text>
</comment>
<dbReference type="EMBL" id="MWMI01000002">
    <property type="protein sequence ID" value="RIB35414.1"/>
    <property type="molecule type" value="Genomic_DNA"/>
</dbReference>
<evidence type="ECO:0000313" key="2">
    <source>
        <dbReference type="Proteomes" id="UP000266622"/>
    </source>
</evidence>
<dbReference type="Proteomes" id="UP000266622">
    <property type="component" value="Unassembled WGS sequence"/>
</dbReference>
<accession>A0A397WMV1</accession>
<sequence length="453" mass="53594">MGHIYFGKSTKHTAYKEYIVNWLGNIHNVKGDVRMKIGEIIKRKNPNINIPLDKNKYPLIKEEHLSILSQMELDEVFKIAIFDKFSSNKFDSYIVPSIITQDKFLNRNPYEIEHEIYDLDKSKKEMMDILEKGFPVLINRGLYVFYVPNLYLQQGDINIYDLFDNLYPSDTIKKLSTLKFFKNRDYWNTLIFLINIFIVLYDLKYKIKRTSEVIVWKKQKMEGSLFVIPEAGFLKIYELLGEGKINPKNTNLYYILELLIRLHNILKKYNQQKAVEKIADIFSYYLLAKQVLDSNFINNLVKILVEISSQQIGKTIKFLNKYFIIKFMKEMTNYQLDEYFNLGQLLGSKIYELFQDPSDTEKLVDRFAKDLRNEDLPEYFAETFEKDIVWLKSRGLDISEDLSEKFGKLIYDLRTSDLSKFYLIKASIILGLLSHVPKAKKKVQENQNDESRI</sequence>
<reference evidence="1 2" key="1">
    <citation type="journal article" date="2018" name="Syst. Appl. Microbiol.">
        <title>A new symbiotic nanoarchaeote (Candidatus Nanoclepta minutus) and its host (Zestosphaera tikiterensis gen. nov., sp. nov.) from a New Zealand hot spring.</title>
        <authorList>
            <person name="St John E."/>
            <person name="Liu Y."/>
            <person name="Podar M."/>
            <person name="Stott M.B."/>
            <person name="Meneghin J."/>
            <person name="Chen Z."/>
            <person name="Lagutin K."/>
            <person name="Mitchell K."/>
            <person name="Reysenbach A.L."/>
        </authorList>
    </citation>
    <scope>NUCLEOTIDE SEQUENCE [LARGE SCALE GENOMIC DNA]</scope>
    <source>
        <strain evidence="1">NZ3</strain>
    </source>
</reference>
<dbReference type="AlphaFoldDB" id="A0A397WMV1"/>
<protein>
    <submittedName>
        <fullName evidence="1">Uncharacterized protein</fullName>
    </submittedName>
</protein>
<organism evidence="1 2">
    <name type="scientific">Candidatus Nanoclepta minutus</name>
    <dbReference type="NCBI Taxonomy" id="1940235"/>
    <lineage>
        <taxon>Archaea</taxon>
        <taxon>Nanobdellota</taxon>
        <taxon>Candidatus Nanoclepta</taxon>
    </lineage>
</organism>
<evidence type="ECO:0000313" key="1">
    <source>
        <dbReference type="EMBL" id="RIB35414.1"/>
    </source>
</evidence>
<proteinExistence type="predicted"/>
<gene>
    <name evidence="1" type="ORF">BXU00_01450</name>
</gene>
<name>A0A397WMV1_9ARCH</name>